<proteinExistence type="predicted"/>
<feature type="compositionally biased region" description="Polar residues" evidence="2">
    <location>
        <begin position="54"/>
        <end position="70"/>
    </location>
</feature>
<feature type="compositionally biased region" description="Low complexity" evidence="2">
    <location>
        <begin position="1178"/>
        <end position="1191"/>
    </location>
</feature>
<dbReference type="Gene3D" id="1.20.5.340">
    <property type="match status" value="1"/>
</dbReference>
<dbReference type="Proteomes" id="UP001217754">
    <property type="component" value="Chromosome 4"/>
</dbReference>
<dbReference type="RefSeq" id="XP_060122498.1">
    <property type="nucleotide sequence ID" value="XM_060266515.1"/>
</dbReference>
<feature type="region of interest" description="Disordered" evidence="2">
    <location>
        <begin position="262"/>
        <end position="469"/>
    </location>
</feature>
<dbReference type="GeneID" id="85226232"/>
<feature type="compositionally biased region" description="Pro residues" evidence="2">
    <location>
        <begin position="1202"/>
        <end position="1211"/>
    </location>
</feature>
<accession>A0AAF0JG54</accession>
<feature type="compositionally biased region" description="Acidic residues" evidence="2">
    <location>
        <begin position="323"/>
        <end position="332"/>
    </location>
</feature>
<feature type="region of interest" description="Disordered" evidence="2">
    <location>
        <begin position="1146"/>
        <end position="1226"/>
    </location>
</feature>
<feature type="compositionally biased region" description="Low complexity" evidence="2">
    <location>
        <begin position="723"/>
        <end position="732"/>
    </location>
</feature>
<dbReference type="AlphaFoldDB" id="A0AAF0JG54"/>
<feature type="compositionally biased region" description="Basic and acidic residues" evidence="2">
    <location>
        <begin position="768"/>
        <end position="788"/>
    </location>
</feature>
<keyword evidence="4" id="KW-1185">Reference proteome</keyword>
<sequence>MGDPEAERGRLERIRAAKRALRKFQQRREQEQSKRASRTLRASVVLQGADVPTLLTQSYTATNNPSSSARESAHRATESSRRRHSRTQSILSEASDKRSSRQRFSMSGPASNSARRSVHVRNPSVALPAQLPPPTGRRPMSVVFSHQPRASIAGVPVEQNTTPQTTPRLNSSPRLGDAHRRSRHSRQFSVSTRRESFEIMSGRALPSAIDTMLHSTQHQRQSRAGRASVRFSALEAASVLFGNPQKPLPPVPQEWRAGLWANDDEDGEDRVSALDKLEGRSGGQRADTERAPRASTPSWLGEPLQGAPPPPPRKESPPADLDTLVEEDEEESQASLRRKERRDATPTKPDTSAEKEADTSRSLRPLRLSTMNASGTPLLGGRSMSATKAQRRVSNIMYKPPTDADERPLRHQAPSSRSAQSSNTSWPMTDAAGSVLFSPKSIASDSPGATSVDSADHTPRRKPPPADRQREVMALQREVEEVRQVMGAQVAQVAQARDAAEARAAALDAEMRTLRERVEEIEGERDMHKEDVDGWRTRCSDLEQTIQSQQLRFKQEQTWRHAATKRMQALSNRLKSHESSFDSNSSGSQLVSLSSMSSMSPLSFDRTLDPIADLPELPQMPSDDELGGWSMQIARQLSKHAPDMTHDGPSPETVRVLSDMRQQIITLYSELKLEQSNHELTRTQLRELKMAQAVDADVFLGQNEAATFTPADAQHGYAGETPALSTPRSRSASARRKRQAFLPDGPAPAFLEELSKTDAPDTSGSQTRSEDTSGDRPTENRLHERPPTDAETTADVLFADDLKRHSLVGLGLSSPPKDQTSFETVARTEPAWPETSQDTSWLEEAWPSAPDTSASDVSAGIESIGALEQAFSEARLGPKGDDASSDVPYMAEASEPESQAPTSSTDAPGTPHEAAPGAESLAPATPLAGPAPSDATEATPKAADAPSFAPRSSTTPPSPDLEAGDESAWVSDEEPDTPGYIRPEFIPEWSFDQAMFEAAQDVRVYELSGRKPRTKQSRRGAARVNPAPVEDFFGILSADGELEPALPLPNYALEMPPVDVSKLSAPPSPASRTATVRKSAASLGLGRPSVVGRSAYVDDAVRAPAPASITVPMLDSFPTYEAPNTSNEESSTSQFLTQMFSSLKSPWHPSNRPMDDCETHDTSEPELYPAMSSPKQETPPSTSPVWPTTPTFGTADRLAPSIPAPSTPVPRSPDARAPSPSSIGKRYIKANAQTRIPVPTPVWRLNFTPTTATPMARPPFTI</sequence>
<keyword evidence="1" id="KW-0175">Coiled coil</keyword>
<feature type="region of interest" description="Disordered" evidence="2">
    <location>
        <begin position="872"/>
        <end position="984"/>
    </location>
</feature>
<evidence type="ECO:0000313" key="4">
    <source>
        <dbReference type="Proteomes" id="UP001217754"/>
    </source>
</evidence>
<feature type="compositionally biased region" description="Polar residues" evidence="2">
    <location>
        <begin position="441"/>
        <end position="453"/>
    </location>
</feature>
<name>A0AAF0JG54_9BASI</name>
<dbReference type="EMBL" id="CP119961">
    <property type="protein sequence ID" value="WFD39601.1"/>
    <property type="molecule type" value="Genomic_DNA"/>
</dbReference>
<feature type="compositionally biased region" description="Basic and acidic residues" evidence="2">
    <location>
        <begin position="71"/>
        <end position="80"/>
    </location>
</feature>
<feature type="coiled-coil region" evidence="1">
    <location>
        <begin position="490"/>
        <end position="531"/>
    </location>
</feature>
<organism evidence="3 4">
    <name type="scientific">Malassezia japonica</name>
    <dbReference type="NCBI Taxonomy" id="223818"/>
    <lineage>
        <taxon>Eukaryota</taxon>
        <taxon>Fungi</taxon>
        <taxon>Dikarya</taxon>
        <taxon>Basidiomycota</taxon>
        <taxon>Ustilaginomycotina</taxon>
        <taxon>Malasseziomycetes</taxon>
        <taxon>Malasseziales</taxon>
        <taxon>Malasseziaceae</taxon>
        <taxon>Malassezia</taxon>
    </lineage>
</organism>
<feature type="compositionally biased region" description="Polar residues" evidence="2">
    <location>
        <begin position="102"/>
        <end position="115"/>
    </location>
</feature>
<evidence type="ECO:0000256" key="2">
    <source>
        <dbReference type="SAM" id="MobiDB-lite"/>
    </source>
</evidence>
<reference evidence="3" key="1">
    <citation type="submission" date="2023-03" db="EMBL/GenBank/DDBJ databases">
        <title>Mating type loci evolution in Malassezia.</title>
        <authorList>
            <person name="Coelho M.A."/>
        </authorList>
    </citation>
    <scope>NUCLEOTIDE SEQUENCE</scope>
    <source>
        <strain evidence="3">CBS 9431</strain>
    </source>
</reference>
<feature type="compositionally biased region" description="Basic and acidic residues" evidence="2">
    <location>
        <begin position="269"/>
        <end position="279"/>
    </location>
</feature>
<feature type="region of interest" description="Disordered" evidence="2">
    <location>
        <begin position="809"/>
        <end position="841"/>
    </location>
</feature>
<feature type="compositionally biased region" description="Basic and acidic residues" evidence="2">
    <location>
        <begin position="341"/>
        <end position="361"/>
    </location>
</feature>
<evidence type="ECO:0000313" key="3">
    <source>
        <dbReference type="EMBL" id="WFD39601.1"/>
    </source>
</evidence>
<feature type="compositionally biased region" description="Polar residues" evidence="2">
    <location>
        <begin position="158"/>
        <end position="173"/>
    </location>
</feature>
<evidence type="ECO:0000256" key="1">
    <source>
        <dbReference type="SAM" id="Coils"/>
    </source>
</evidence>
<feature type="compositionally biased region" description="Basic and acidic residues" evidence="2">
    <location>
        <begin position="454"/>
        <end position="469"/>
    </location>
</feature>
<feature type="compositionally biased region" description="Polar residues" evidence="2">
    <location>
        <begin position="896"/>
        <end position="907"/>
    </location>
</feature>
<feature type="compositionally biased region" description="Low complexity" evidence="2">
    <location>
        <begin position="921"/>
        <end position="932"/>
    </location>
</feature>
<feature type="compositionally biased region" description="Basic and acidic residues" evidence="2">
    <location>
        <begin position="1153"/>
        <end position="1163"/>
    </location>
</feature>
<feature type="region of interest" description="Disordered" evidence="2">
    <location>
        <begin position="21"/>
        <end position="194"/>
    </location>
</feature>
<gene>
    <name evidence="3" type="ORF">MJAP1_002581</name>
</gene>
<feature type="region of interest" description="Disordered" evidence="2">
    <location>
        <begin position="711"/>
        <end position="793"/>
    </location>
</feature>
<protein>
    <submittedName>
        <fullName evidence="3">Uncharacterized protein</fullName>
    </submittedName>
</protein>
<feature type="compositionally biased region" description="Polar residues" evidence="2">
    <location>
        <begin position="413"/>
        <end position="427"/>
    </location>
</feature>